<keyword evidence="5" id="KW-1185">Reference proteome</keyword>
<name>F0SSQ1_RUBBR</name>
<feature type="chain" id="PRO_5003260899" description="3-keto-alpha-glucoside-1,2-lyase/3-keto-2-hydroxy-glucal hydratase domain-containing protein" evidence="2">
    <location>
        <begin position="17"/>
        <end position="436"/>
    </location>
</feature>
<dbReference type="GO" id="GO:0016787">
    <property type="term" value="F:hydrolase activity"/>
    <property type="evidence" value="ECO:0007669"/>
    <property type="project" value="InterPro"/>
</dbReference>
<dbReference type="EMBL" id="CP002546">
    <property type="protein sequence ID" value="ADY60367.1"/>
    <property type="molecule type" value="Genomic_DNA"/>
</dbReference>
<evidence type="ECO:0000259" key="3">
    <source>
        <dbReference type="Pfam" id="PF06439"/>
    </source>
</evidence>
<feature type="domain" description="3-keto-alpha-glucoside-1,2-lyase/3-keto-2-hydroxy-glucal hydratase" evidence="3">
    <location>
        <begin position="78"/>
        <end position="245"/>
    </location>
</feature>
<proteinExistence type="predicted"/>
<dbReference type="KEGG" id="pbs:Plabr_2768"/>
<dbReference type="PROSITE" id="PS51257">
    <property type="entry name" value="PROKAR_LIPOPROTEIN"/>
    <property type="match status" value="1"/>
</dbReference>
<gene>
    <name evidence="4" type="ordered locus">Plabr_2768</name>
</gene>
<feature type="region of interest" description="Disordered" evidence="1">
    <location>
        <begin position="25"/>
        <end position="62"/>
    </location>
</feature>
<evidence type="ECO:0000256" key="2">
    <source>
        <dbReference type="SAM" id="SignalP"/>
    </source>
</evidence>
<evidence type="ECO:0000313" key="5">
    <source>
        <dbReference type="Proteomes" id="UP000006860"/>
    </source>
</evidence>
<feature type="region of interest" description="Disordered" evidence="1">
    <location>
        <begin position="394"/>
        <end position="428"/>
    </location>
</feature>
<dbReference type="Pfam" id="PF06439">
    <property type="entry name" value="3keto-disac_hyd"/>
    <property type="match status" value="2"/>
</dbReference>
<dbReference type="STRING" id="756272.Plabr_2768"/>
<organism evidence="4 5">
    <name type="scientific">Rubinisphaera brasiliensis (strain ATCC 49424 / DSM 5305 / JCM 21570 / IAM 15109 / NBRC 103401 / IFAM 1448)</name>
    <name type="common">Planctomyces brasiliensis</name>
    <dbReference type="NCBI Taxonomy" id="756272"/>
    <lineage>
        <taxon>Bacteria</taxon>
        <taxon>Pseudomonadati</taxon>
        <taxon>Planctomycetota</taxon>
        <taxon>Planctomycetia</taxon>
        <taxon>Planctomycetales</taxon>
        <taxon>Planctomycetaceae</taxon>
        <taxon>Rubinisphaera</taxon>
    </lineage>
</organism>
<feature type="compositionally biased region" description="Basic and acidic residues" evidence="1">
    <location>
        <begin position="394"/>
        <end position="411"/>
    </location>
</feature>
<feature type="compositionally biased region" description="Polar residues" evidence="1">
    <location>
        <begin position="33"/>
        <end position="45"/>
    </location>
</feature>
<dbReference type="Proteomes" id="UP000006860">
    <property type="component" value="Chromosome"/>
</dbReference>
<dbReference type="eggNOG" id="COG1387">
    <property type="taxonomic scope" value="Bacteria"/>
</dbReference>
<feature type="domain" description="3-keto-alpha-glucoside-1,2-lyase/3-keto-2-hydroxy-glucal hydratase" evidence="3">
    <location>
        <begin position="249"/>
        <end position="432"/>
    </location>
</feature>
<dbReference type="eggNOG" id="COG2755">
    <property type="taxonomic scope" value="Bacteria"/>
</dbReference>
<dbReference type="Gene3D" id="2.60.120.560">
    <property type="entry name" value="Exo-inulinase, domain 1"/>
    <property type="match status" value="2"/>
</dbReference>
<dbReference type="InterPro" id="IPR010496">
    <property type="entry name" value="AL/BT2_dom"/>
</dbReference>
<protein>
    <recommendedName>
        <fullName evidence="3">3-keto-alpha-glucoside-1,2-lyase/3-keto-2-hydroxy-glucal hydratase domain-containing protein</fullName>
    </recommendedName>
</protein>
<accession>F0SSQ1</accession>
<dbReference type="HOGENOM" id="CLU_037311_0_0_0"/>
<evidence type="ECO:0000256" key="1">
    <source>
        <dbReference type="SAM" id="MobiDB-lite"/>
    </source>
</evidence>
<keyword evidence="2" id="KW-0732">Signal</keyword>
<sequence>MKAPKFLIATFMLAVAAACFPGCSEQPTAPPAGQSQGDSETSSAEDNPKPSTPAKDTPAPDQPLQFVQKLSQEEIEEGWIALFDNETLFGWTANSNANWAVADEAVGADEGEAGLLLTDVRFADFELALEFNASPGSNGGVFIRCVEDVPDPHNQCYEINIADGHPEGFDSGSIVFHQAGGAEFNTTDDAWHSMTIAAAGNLITVLVDGKQILEYTDESEDWLKAGKIGIQRRDGKLKYRNIRLKPLGLQPLFNGIDLAGWSEVPDSKSVIDVVEGNIHVVNGPGFLETNETYADFALQFEARTNAPELNSGVFFRAEKGTEDAPSNGYEVQIHNGIKDGDRNQPANAGTGAIFRRVDARRVVSSDNEWSYVTLIADGPQIATWVNGYPVVNWRDERDPDPNPRKGLRLDAGHLSLQGHDPTTDMDFRDLSIERLP</sequence>
<feature type="signal peptide" evidence="2">
    <location>
        <begin position="1"/>
        <end position="16"/>
    </location>
</feature>
<reference evidence="5" key="1">
    <citation type="submission" date="2011-02" db="EMBL/GenBank/DDBJ databases">
        <title>The complete genome of Planctomyces brasiliensis DSM 5305.</title>
        <authorList>
            <person name="Lucas S."/>
            <person name="Copeland A."/>
            <person name="Lapidus A."/>
            <person name="Bruce D."/>
            <person name="Goodwin L."/>
            <person name="Pitluck S."/>
            <person name="Kyrpides N."/>
            <person name="Mavromatis K."/>
            <person name="Pagani I."/>
            <person name="Ivanova N."/>
            <person name="Ovchinnikova G."/>
            <person name="Lu M."/>
            <person name="Detter J.C."/>
            <person name="Han C."/>
            <person name="Land M."/>
            <person name="Hauser L."/>
            <person name="Markowitz V."/>
            <person name="Cheng J.-F."/>
            <person name="Hugenholtz P."/>
            <person name="Woyke T."/>
            <person name="Wu D."/>
            <person name="Tindall B."/>
            <person name="Pomrenke H.G."/>
            <person name="Brambilla E."/>
            <person name="Klenk H.-P."/>
            <person name="Eisen J.A."/>
        </authorList>
    </citation>
    <scope>NUCLEOTIDE SEQUENCE [LARGE SCALE GENOMIC DNA]</scope>
    <source>
        <strain evidence="5">ATCC 49424 / DSM 5305 / JCM 21570 / NBRC 103401 / IFAM 1448</strain>
    </source>
</reference>
<dbReference type="RefSeq" id="WP_013629091.1">
    <property type="nucleotide sequence ID" value="NC_015174.1"/>
</dbReference>
<dbReference type="AlphaFoldDB" id="F0SSQ1"/>
<evidence type="ECO:0000313" key="4">
    <source>
        <dbReference type="EMBL" id="ADY60367.1"/>
    </source>
</evidence>